<reference evidence="4" key="2">
    <citation type="submission" date="2025-09" db="UniProtKB">
        <authorList>
            <consortium name="Ensembl"/>
        </authorList>
    </citation>
    <scope>IDENTIFICATION</scope>
</reference>
<feature type="compositionally biased region" description="Acidic residues" evidence="2">
    <location>
        <begin position="901"/>
        <end position="927"/>
    </location>
</feature>
<feature type="region of interest" description="Disordered" evidence="2">
    <location>
        <begin position="1444"/>
        <end position="1470"/>
    </location>
</feature>
<feature type="region of interest" description="Disordered" evidence="2">
    <location>
        <begin position="1"/>
        <end position="414"/>
    </location>
</feature>
<feature type="compositionally biased region" description="Low complexity" evidence="2">
    <location>
        <begin position="558"/>
        <end position="580"/>
    </location>
</feature>
<feature type="compositionally biased region" description="Polar residues" evidence="2">
    <location>
        <begin position="1140"/>
        <end position="1149"/>
    </location>
</feature>
<feature type="compositionally biased region" description="Pro residues" evidence="2">
    <location>
        <begin position="790"/>
        <end position="799"/>
    </location>
</feature>
<accession>A0A672RRP5</accession>
<feature type="compositionally biased region" description="Basic and acidic residues" evidence="2">
    <location>
        <begin position="928"/>
        <end position="944"/>
    </location>
</feature>
<evidence type="ECO:0000313" key="5">
    <source>
        <dbReference type="Proteomes" id="UP000472262"/>
    </source>
</evidence>
<reference evidence="4" key="1">
    <citation type="submission" date="2025-08" db="UniProtKB">
        <authorList>
            <consortium name="Ensembl"/>
        </authorList>
    </citation>
    <scope>IDENTIFICATION</scope>
</reference>
<feature type="compositionally biased region" description="Low complexity" evidence="2">
    <location>
        <begin position="1123"/>
        <end position="1134"/>
    </location>
</feature>
<organism evidence="4 5">
    <name type="scientific">Sinocyclocheilus grahami</name>
    <name type="common">Dianchi golden-line fish</name>
    <name type="synonym">Barbus grahami</name>
    <dbReference type="NCBI Taxonomy" id="75366"/>
    <lineage>
        <taxon>Eukaryota</taxon>
        <taxon>Metazoa</taxon>
        <taxon>Chordata</taxon>
        <taxon>Craniata</taxon>
        <taxon>Vertebrata</taxon>
        <taxon>Euteleostomi</taxon>
        <taxon>Actinopterygii</taxon>
        <taxon>Neopterygii</taxon>
        <taxon>Teleostei</taxon>
        <taxon>Ostariophysi</taxon>
        <taxon>Cypriniformes</taxon>
        <taxon>Cyprinidae</taxon>
        <taxon>Cyprininae</taxon>
        <taxon>Sinocyclocheilus</taxon>
    </lineage>
</organism>
<evidence type="ECO:0000313" key="4">
    <source>
        <dbReference type="Ensembl" id="ENSSGRP00000091608.1"/>
    </source>
</evidence>
<feature type="compositionally biased region" description="Basic and acidic residues" evidence="2">
    <location>
        <begin position="487"/>
        <end position="497"/>
    </location>
</feature>
<proteinExistence type="predicted"/>
<feature type="compositionally biased region" description="Polar residues" evidence="2">
    <location>
        <begin position="1089"/>
        <end position="1122"/>
    </location>
</feature>
<feature type="compositionally biased region" description="Polar residues" evidence="2">
    <location>
        <begin position="297"/>
        <end position="312"/>
    </location>
</feature>
<feature type="compositionally biased region" description="Acidic residues" evidence="2">
    <location>
        <begin position="833"/>
        <end position="857"/>
    </location>
</feature>
<feature type="compositionally biased region" description="Polar residues" evidence="2">
    <location>
        <begin position="37"/>
        <end position="51"/>
    </location>
</feature>
<feature type="domain" description="BTB/POZ" evidence="3">
    <location>
        <begin position="1760"/>
        <end position="1804"/>
    </location>
</feature>
<dbReference type="PANTHER" id="PTHR22427:SF8">
    <property type="entry name" value="PROLINE-RICH PROTEIN 36"/>
    <property type="match status" value="1"/>
</dbReference>
<gene>
    <name evidence="4" type="primary">prr36b</name>
</gene>
<feature type="region of interest" description="Disordered" evidence="2">
    <location>
        <begin position="1783"/>
        <end position="1804"/>
    </location>
</feature>
<feature type="compositionally biased region" description="Basic and acidic residues" evidence="2">
    <location>
        <begin position="1025"/>
        <end position="1047"/>
    </location>
</feature>
<protein>
    <submittedName>
        <fullName evidence="4">Mucin-5AC-like</fullName>
    </submittedName>
</protein>
<feature type="compositionally biased region" description="Low complexity" evidence="2">
    <location>
        <begin position="243"/>
        <end position="290"/>
    </location>
</feature>
<feature type="compositionally biased region" description="Basic and acidic residues" evidence="2">
    <location>
        <begin position="52"/>
        <end position="64"/>
    </location>
</feature>
<feature type="compositionally biased region" description="Low complexity" evidence="2">
    <location>
        <begin position="315"/>
        <end position="331"/>
    </location>
</feature>
<evidence type="ECO:0000259" key="3">
    <source>
        <dbReference type="Pfam" id="PF15363"/>
    </source>
</evidence>
<feature type="region of interest" description="Disordered" evidence="2">
    <location>
        <begin position="672"/>
        <end position="734"/>
    </location>
</feature>
<evidence type="ECO:0000256" key="1">
    <source>
        <dbReference type="SAM" id="Coils"/>
    </source>
</evidence>
<dbReference type="InParanoid" id="A0A672RRP5"/>
<dbReference type="PANTHER" id="PTHR22427">
    <property type="entry name" value="GH15728P"/>
    <property type="match status" value="1"/>
</dbReference>
<feature type="compositionally biased region" description="Basic and acidic residues" evidence="2">
    <location>
        <begin position="985"/>
        <end position="1002"/>
    </location>
</feature>
<keyword evidence="5" id="KW-1185">Reference proteome</keyword>
<feature type="compositionally biased region" description="Polar residues" evidence="2">
    <location>
        <begin position="1678"/>
        <end position="1691"/>
    </location>
</feature>
<dbReference type="Ensembl" id="ENSSGRT00000097507.1">
    <property type="protein sequence ID" value="ENSSGRP00000091608.1"/>
    <property type="gene ID" value="ENSSGRG00000045934.1"/>
</dbReference>
<feature type="region of interest" description="Disordered" evidence="2">
    <location>
        <begin position="1667"/>
        <end position="1692"/>
    </location>
</feature>
<name>A0A672RRP5_SINGR</name>
<dbReference type="PRINTS" id="PR01217">
    <property type="entry name" value="PRICHEXTENSN"/>
</dbReference>
<feature type="compositionally biased region" description="Low complexity" evidence="2">
    <location>
        <begin position="1271"/>
        <end position="1295"/>
    </location>
</feature>
<feature type="compositionally biased region" description="Polar residues" evidence="2">
    <location>
        <begin position="820"/>
        <end position="832"/>
    </location>
</feature>
<feature type="region of interest" description="Disordered" evidence="2">
    <location>
        <begin position="781"/>
        <end position="944"/>
    </location>
</feature>
<feature type="compositionally biased region" description="Low complexity" evidence="2">
    <location>
        <begin position="121"/>
        <end position="143"/>
    </location>
</feature>
<feature type="compositionally biased region" description="Low complexity" evidence="2">
    <location>
        <begin position="369"/>
        <end position="393"/>
    </location>
</feature>
<feature type="compositionally biased region" description="Low complexity" evidence="2">
    <location>
        <begin position="168"/>
        <end position="180"/>
    </location>
</feature>
<feature type="compositionally biased region" description="Acidic residues" evidence="2">
    <location>
        <begin position="1015"/>
        <end position="1024"/>
    </location>
</feature>
<feature type="compositionally biased region" description="Basic and acidic residues" evidence="2">
    <location>
        <begin position="348"/>
        <end position="359"/>
    </location>
</feature>
<dbReference type="Pfam" id="PF15363">
    <property type="entry name" value="BTBD8_C"/>
    <property type="match status" value="1"/>
</dbReference>
<feature type="region of interest" description="Disordered" evidence="2">
    <location>
        <begin position="963"/>
        <end position="1353"/>
    </location>
</feature>
<sequence>MKPDGVDTAAMEPMEALNAGPAVEVVPVGEAQEQALPATQTEGEPQQTEATNKTEKDKPVDPKAKTKSPAKTKTTTAGTKASTTSSRPTTGQSRLTNGAQKSQANGVTKKTTTAGLEKKTSNTAATKKTISSTSAPTTKTPTKLAEKKPVGTARPASAPANGVKTTGAAQPIKKAPAAPANGLKSKPKTTAPASAPRPATASTTKTSTTGSPKPDRPPVAKTTRSAGSAPAARSSPAAPKPGTPTTASKTATSRPTTATPKTPSTTAKPSPAKTTAPSAGRTPTPKTTTPVKKDVSKQPSTPAAKKPTSSPLTRPAPTKTTKSNTPKSASTVKAESASKKNTTPSKAADVKTSKPKESKATPSKEASASPKTTGSKPSTKTSSPKKSVGSSTPMPLKGGPKASQPVDAAATKAEKKDVIPAVVAATTAAAAVVSVVTSEVAPEDSATAFVPAAAEEAPEDLCTQVNPAASDMELEDSFTTLIPASSEDSKEDSKEMATHVTAPTTMEAPEDKVTPVIPHVAEETPEDSVTPLRPEETPEDTTMSVIPPTSDKVQEETVSPVISSEETPEVVTTPVIPPTSYEAREETVSPVIPSEETPGEITTSVIPPTSYEAREETVSPVIPSEETPEDVTTSVIPPTSYEAREETVSPVISAAFEETPEDVTTAVIPPASYEAPEESISPVIPPASDEIPEETSASVNPPTSYEAPVENTSPVISPAFDEDPEDTVTPVISPASEEVELVYPQDVPQSMDTYKYDNAMSQLAAEVDLVSLEEPVPAVSPLGTIVLSPPSSPTAPPSMPVELPSSAPFLGLQGPAEPWAQSSSLYPSSVTTENEEQDEERQHDEESEQDDEKDQDDIQMPSAVENVIEDFDLMGSAGGDHIKNVAPASPLQEREETVEKAEEEINEDNDEEEEEEDEEEEEEEEEVKEIGIKESVPKTEKEVDLKKGMADFASSDWGMMQSDDMYSSNKHDSEVTSPFNAEDSCSAKETGDFIMTEADREQPFTGPPGIQSFGSEDEEEDEEEEHLKEDMDLILEHDDEHHKQQKDMEEEDEDVEMVRRGMDESALGVSRNDGNKEEDDDDYREESQLDLNSMGHTAPATSMPFTAAWSNSNPFSDSWAQPSSVLSKSNLSASRVQDPDTLTTFSAEQDTPPKSPAEAFLDMSPPLIQASEPQPDLQEETGSSVPVESGILAPPAIGMSQSSTLSGTALAAHSSSETSTPEELQDYDSSSGVESRSDKQQTPVPAMQTDIEQDLGIHLERGDGEEEEAETLPADEVLGDAATAPASVPSSPSTSGDEASDTEGEMQINDPDVAVDDNATDPHNLAALEEDEEAPERIGEEDGDTPQSANSVASYGFDCSASISNAHSMAESCGKSPGIFSLENEEQLPEEAKDPSFIKELTLPAATAYSDDLLGCPVDLLPISEPTERDAGFDEHYMLCSKTDPGAMEEMDPESPMHLSPQHGDDSDGQPPYYSAICDKTDNFLAGKAGNTIQTGEHQLSLSQQENGNYPRLTQELNDNNYLAPLPNTHRQLQQPLPRINVQHVDAPPRVPLPPLMPNVQLRRLEQHQLQLRHIRQRQEQERLQRLCLEEERQRKEQQRALERQRRELLQLQLQQQKQEHRLRRQLLQRQLEMEQQQRLKQQSQVKGQPCLLSPSSGLCTIYEAMETSEEEEEDAENQSIVNQGSPNQIGHSIPTDLPLRMANGNLRRPPPQELDWNTKLDMVQQLINQALLLAGEDGCPPLLYLPGQGGGILSPLESSLWPHIMSHFDCSTATVASVSSYSSSSQASSPQGDWTVVELETHH</sequence>
<feature type="region of interest" description="Disordered" evidence="2">
    <location>
        <begin position="484"/>
        <end position="647"/>
    </location>
</feature>
<feature type="coiled-coil region" evidence="1">
    <location>
        <begin position="1562"/>
        <end position="1645"/>
    </location>
</feature>
<dbReference type="OMA" id="QTNPFCD"/>
<feature type="compositionally biased region" description="Low complexity" evidence="2">
    <location>
        <begin position="71"/>
        <end position="86"/>
    </location>
</feature>
<evidence type="ECO:0000256" key="2">
    <source>
        <dbReference type="SAM" id="MobiDB-lite"/>
    </source>
</evidence>
<keyword evidence="1" id="KW-0175">Coiled coil</keyword>
<feature type="compositionally biased region" description="Low complexity" evidence="2">
    <location>
        <begin position="188"/>
        <end position="212"/>
    </location>
</feature>
<feature type="compositionally biased region" description="Polar residues" evidence="2">
    <location>
        <begin position="1199"/>
        <end position="1234"/>
    </location>
</feature>
<feature type="compositionally biased region" description="Polar residues" evidence="2">
    <location>
        <begin position="87"/>
        <end position="114"/>
    </location>
</feature>
<feature type="compositionally biased region" description="Low complexity" evidence="2">
    <location>
        <begin position="224"/>
        <end position="237"/>
    </location>
</feature>
<dbReference type="Proteomes" id="UP000472262">
    <property type="component" value="Unassembled WGS sequence"/>
</dbReference>
<feature type="compositionally biased region" description="Acidic residues" evidence="2">
    <location>
        <begin position="1667"/>
        <end position="1677"/>
    </location>
</feature>
<dbReference type="InterPro" id="IPR027907">
    <property type="entry name" value="BTBD8_C"/>
</dbReference>